<dbReference type="EMBL" id="FLRI01000612">
    <property type="protein sequence ID" value="SBT84998.1"/>
    <property type="molecule type" value="Genomic_DNA"/>
</dbReference>
<dbReference type="AlphaFoldDB" id="A0A1D3JGA3"/>
<keyword evidence="1" id="KW-0812">Transmembrane</keyword>
<reference evidence="2 3" key="1">
    <citation type="submission" date="2016-06" db="EMBL/GenBank/DDBJ databases">
        <authorList>
            <consortium name="Pathogen Informatics"/>
        </authorList>
    </citation>
    <scope>NUCLEOTIDE SEQUENCE [LARGE SCALE GENOMIC DNA]</scope>
    <source>
        <strain evidence="2">PocGH01</strain>
    </source>
</reference>
<dbReference type="Proteomes" id="UP000242942">
    <property type="component" value="Unassembled WGS sequence"/>
</dbReference>
<evidence type="ECO:0000313" key="2">
    <source>
        <dbReference type="EMBL" id="SBT84998.1"/>
    </source>
</evidence>
<keyword evidence="3" id="KW-1185">Reference proteome</keyword>
<feature type="transmembrane region" description="Helical" evidence="1">
    <location>
        <begin position="277"/>
        <end position="295"/>
    </location>
</feature>
<dbReference type="VEuPathDB" id="PlasmoDB:POWCR01_000104700"/>
<organism evidence="2 3">
    <name type="scientific">Plasmodium ovale</name>
    <name type="common">malaria parasite P. ovale</name>
    <dbReference type="NCBI Taxonomy" id="36330"/>
    <lineage>
        <taxon>Eukaryota</taxon>
        <taxon>Sar</taxon>
        <taxon>Alveolata</taxon>
        <taxon>Apicomplexa</taxon>
        <taxon>Aconoidasida</taxon>
        <taxon>Haemosporida</taxon>
        <taxon>Plasmodiidae</taxon>
        <taxon>Plasmodium</taxon>
        <taxon>Plasmodium (Plasmodium)</taxon>
    </lineage>
</organism>
<protein>
    <submittedName>
        <fullName evidence="2">PIR protein</fullName>
    </submittedName>
</protein>
<dbReference type="OrthoDB" id="384103at2759"/>
<keyword evidence="1" id="KW-0472">Membrane</keyword>
<dbReference type="VEuPathDB" id="PlasmoDB:PocGH01_00056800"/>
<accession>A0A1D3JGA3</accession>
<gene>
    <name evidence="2" type="primary">PocGH01_00056800</name>
    <name evidence="2" type="ORF">POCGH01_00056800</name>
</gene>
<evidence type="ECO:0000313" key="3">
    <source>
        <dbReference type="Proteomes" id="UP000242942"/>
    </source>
</evidence>
<evidence type="ECO:0000256" key="1">
    <source>
        <dbReference type="SAM" id="Phobius"/>
    </source>
</evidence>
<sequence length="344" mass="40725">MVHTLKGESLMGNDLNEDDLPSNVFKKKLLQRINISELEVKCNDDRCEQSNIENYLRQLNPNLYYGYHGIKSQCVTTNVYKCCRNLNYYLDLIVGYIRSSKCRVTDKDDLVKFIENHWRDNYFNTGKLNECKREKDKYSTEKRCILKHLYDYCEDKNYLEARFPNDEKLSSQYNDYLQKKWNTILKYTISKENIKFSINNGDLKEDITYRDFFLKTDESIFNKCHLIKEGNLTVSHINIKTADEELTGSDQGNTFEQSQYQAIQPDSGSSISPRMEIFLSVGITLCSILTFFILYKFSPLRSYLHSYIGKYNPMEKNFNDNESYQLMEDYESKEHFVQYHSLSH</sequence>
<name>A0A1D3JGA3_PLAOA</name>
<proteinExistence type="predicted"/>
<keyword evidence="1" id="KW-1133">Transmembrane helix</keyword>